<dbReference type="Gene3D" id="3.40.30.10">
    <property type="entry name" value="Glutaredoxin"/>
    <property type="match status" value="1"/>
</dbReference>
<name>A0A0A0JXC2_9MICO</name>
<keyword evidence="3" id="KW-1185">Reference proteome</keyword>
<dbReference type="STRING" id="1385519.N801_03280"/>
<dbReference type="GO" id="GO:0016491">
    <property type="term" value="F:oxidoreductase activity"/>
    <property type="evidence" value="ECO:0007669"/>
    <property type="project" value="InterPro"/>
</dbReference>
<dbReference type="eggNOG" id="COG2761">
    <property type="taxonomic scope" value="Bacteria"/>
</dbReference>
<protein>
    <recommendedName>
        <fullName evidence="1">DSBA-like thioredoxin domain-containing protein</fullName>
    </recommendedName>
</protein>
<dbReference type="AlphaFoldDB" id="A0A0A0JXC2"/>
<sequence length="193" mass="20348">MADLVLDLWGDVTDPWSYAAKRRLEAAVAASERPADVVIHHHALPGAALSADDFEQAAVRTRPDGLDISLSEPPSADTTDAHRLVALGHELGGPALQSAMLERLYAAVFREALDVESHHVLQRLAGEAGLDEHRVSEVLASSAFAEQVAADADAARAAGITGPPHLLVDGQIHCAGPVEVEDYLALIHRAAAV</sequence>
<reference evidence="2 3" key="1">
    <citation type="submission" date="2013-08" db="EMBL/GenBank/DDBJ databases">
        <title>The genome sequence of Knoellia aerolata.</title>
        <authorList>
            <person name="Zhu W."/>
            <person name="Wang G."/>
        </authorList>
    </citation>
    <scope>NUCLEOTIDE SEQUENCE [LARGE SCALE GENOMIC DNA]</scope>
    <source>
        <strain evidence="2 3">DSM 18566</strain>
    </source>
</reference>
<feature type="domain" description="DSBA-like thioredoxin" evidence="1">
    <location>
        <begin position="6"/>
        <end position="177"/>
    </location>
</feature>
<evidence type="ECO:0000313" key="2">
    <source>
        <dbReference type="EMBL" id="KGN42070.1"/>
    </source>
</evidence>
<proteinExistence type="predicted"/>
<dbReference type="InterPro" id="IPR001853">
    <property type="entry name" value="DSBA-like_thioredoxin_dom"/>
</dbReference>
<dbReference type="RefSeq" id="WP_052112652.1">
    <property type="nucleotide sequence ID" value="NZ_AVPL01000009.1"/>
</dbReference>
<dbReference type="Proteomes" id="UP000030013">
    <property type="component" value="Unassembled WGS sequence"/>
</dbReference>
<dbReference type="InterPro" id="IPR036249">
    <property type="entry name" value="Thioredoxin-like_sf"/>
</dbReference>
<dbReference type="PANTHER" id="PTHR13887:SF41">
    <property type="entry name" value="THIOREDOXIN SUPERFAMILY PROTEIN"/>
    <property type="match status" value="1"/>
</dbReference>
<dbReference type="Pfam" id="PF01323">
    <property type="entry name" value="DSBA"/>
    <property type="match status" value="1"/>
</dbReference>
<accession>A0A0A0JXC2</accession>
<dbReference type="SUPFAM" id="SSF52833">
    <property type="entry name" value="Thioredoxin-like"/>
    <property type="match status" value="1"/>
</dbReference>
<dbReference type="PANTHER" id="PTHR13887">
    <property type="entry name" value="GLUTATHIONE S-TRANSFERASE KAPPA"/>
    <property type="match status" value="1"/>
</dbReference>
<organism evidence="2 3">
    <name type="scientific">Knoellia aerolata DSM 18566</name>
    <dbReference type="NCBI Taxonomy" id="1385519"/>
    <lineage>
        <taxon>Bacteria</taxon>
        <taxon>Bacillati</taxon>
        <taxon>Actinomycetota</taxon>
        <taxon>Actinomycetes</taxon>
        <taxon>Micrococcales</taxon>
        <taxon>Intrasporangiaceae</taxon>
        <taxon>Knoellia</taxon>
    </lineage>
</organism>
<comment type="caution">
    <text evidence="2">The sequence shown here is derived from an EMBL/GenBank/DDBJ whole genome shotgun (WGS) entry which is preliminary data.</text>
</comment>
<gene>
    <name evidence="2" type="ORF">N801_03280</name>
</gene>
<evidence type="ECO:0000313" key="3">
    <source>
        <dbReference type="Proteomes" id="UP000030013"/>
    </source>
</evidence>
<evidence type="ECO:0000259" key="1">
    <source>
        <dbReference type="Pfam" id="PF01323"/>
    </source>
</evidence>
<dbReference type="EMBL" id="AVPL01000009">
    <property type="protein sequence ID" value="KGN42070.1"/>
    <property type="molecule type" value="Genomic_DNA"/>
</dbReference>